<feature type="transmembrane region" description="Helical" evidence="1">
    <location>
        <begin position="44"/>
        <end position="62"/>
    </location>
</feature>
<proteinExistence type="predicted"/>
<dbReference type="OrthoDB" id="2937362at2"/>
<reference evidence="3 4" key="2">
    <citation type="journal article" date="2017" name="Genome Announc.">
        <title>Draft Genome Sequences of Four Alkaliphilic Bacteria Belonging to the Anaerobacillus Genus.</title>
        <authorList>
            <person name="Bassil N.M."/>
            <person name="Lloyd J.R."/>
        </authorList>
    </citation>
    <scope>NUCLEOTIDE SEQUENCE [LARGE SCALE GENOMIC DNA]</scope>
    <source>
        <strain evidence="3 4">NB2006</strain>
    </source>
</reference>
<feature type="transmembrane region" description="Helical" evidence="1">
    <location>
        <begin position="82"/>
        <end position="112"/>
    </location>
</feature>
<keyword evidence="1" id="KW-0812">Transmembrane</keyword>
<evidence type="ECO:0000313" key="4">
    <source>
        <dbReference type="Proteomes" id="UP000180175"/>
    </source>
</evidence>
<evidence type="ECO:0000313" key="3">
    <source>
        <dbReference type="EMBL" id="QOY35887.1"/>
    </source>
</evidence>
<reference evidence="3" key="4">
    <citation type="submission" date="2020-10" db="EMBL/GenBank/DDBJ databases">
        <authorList>
            <person name="Bassil N.M."/>
            <person name="Lloyd J.R."/>
        </authorList>
    </citation>
    <scope>NUCLEOTIDE SEQUENCE</scope>
    <source>
        <strain evidence="3">NB2006</strain>
    </source>
</reference>
<dbReference type="EMBL" id="LQXD01000079">
    <property type="protein sequence ID" value="OIJ19389.1"/>
    <property type="molecule type" value="Genomic_DNA"/>
</dbReference>
<dbReference type="KEGG" id="aia:AWH56_025090"/>
<dbReference type="Proteomes" id="UP000180175">
    <property type="component" value="Chromosome"/>
</dbReference>
<evidence type="ECO:0000256" key="1">
    <source>
        <dbReference type="SAM" id="Phobius"/>
    </source>
</evidence>
<reference evidence="3 4" key="3">
    <citation type="journal article" date="2019" name="Int. J. Syst. Evol. Microbiol.">
        <title>Anaerobacillus isosaccharinicus sp. nov., an alkaliphilic bacterium which degrades isosaccharinic acid.</title>
        <authorList>
            <person name="Bassil N.M."/>
            <person name="Lloyd J.R."/>
        </authorList>
    </citation>
    <scope>NUCLEOTIDE SEQUENCE [LARGE SCALE GENOMIC DNA]</scope>
    <source>
        <strain evidence="3 4">NB2006</strain>
    </source>
</reference>
<sequence>MKKRILFLIIGFWCLKLSTNMFPTFESFTAGAVWQTLIFSPFKWFGAIFLFTIGFLAIARVIKTICEQVVKNSTMKKELPWVIVVVLQFFIVSFESLVITGAAVGFSLFYGIMDANIQRKNRHFNN</sequence>
<keyword evidence="1" id="KW-1133">Transmembrane helix</keyword>
<evidence type="ECO:0000313" key="2">
    <source>
        <dbReference type="EMBL" id="OIJ19389.1"/>
    </source>
</evidence>
<dbReference type="AlphaFoldDB" id="A0A1S2M3R5"/>
<reference evidence="2 4" key="1">
    <citation type="submission" date="2016-10" db="EMBL/GenBank/DDBJ databases">
        <title>Draft genome sequences of four alkaliphilic bacteria belonging to the Anaerobacillus genus.</title>
        <authorList>
            <person name="Bassil N.M."/>
            <person name="Lloyd J.R."/>
        </authorList>
    </citation>
    <scope>NUCLEOTIDE SEQUENCE [LARGE SCALE GENOMIC DNA]</scope>
    <source>
        <strain evidence="2 4">NB2006</strain>
    </source>
</reference>
<dbReference type="EMBL" id="CP063356">
    <property type="protein sequence ID" value="QOY35887.1"/>
    <property type="molecule type" value="Genomic_DNA"/>
</dbReference>
<gene>
    <name evidence="3" type="ORF">AWH56_025090</name>
    <name evidence="2" type="ORF">AWH56_09470</name>
</gene>
<dbReference type="RefSeq" id="WP_071316909.1">
    <property type="nucleotide sequence ID" value="NZ_CP063356.2"/>
</dbReference>
<protein>
    <submittedName>
        <fullName evidence="2">Uncharacterized protein</fullName>
    </submittedName>
</protein>
<organism evidence="2 4">
    <name type="scientific">Anaerobacillus isosaccharinicus</name>
    <dbReference type="NCBI Taxonomy" id="1532552"/>
    <lineage>
        <taxon>Bacteria</taxon>
        <taxon>Bacillati</taxon>
        <taxon>Bacillota</taxon>
        <taxon>Bacilli</taxon>
        <taxon>Bacillales</taxon>
        <taxon>Bacillaceae</taxon>
        <taxon>Anaerobacillus</taxon>
    </lineage>
</organism>
<name>A0A1S2M3R5_9BACI</name>
<keyword evidence="4" id="KW-1185">Reference proteome</keyword>
<accession>A0A1S2M3R5</accession>
<keyword evidence="1" id="KW-0472">Membrane</keyword>